<accession>A0A8J3MSZ3</accession>
<organism evidence="1 2">
    <name type="scientific">Ktedonospora formicarum</name>
    <dbReference type="NCBI Taxonomy" id="2778364"/>
    <lineage>
        <taxon>Bacteria</taxon>
        <taxon>Bacillati</taxon>
        <taxon>Chloroflexota</taxon>
        <taxon>Ktedonobacteria</taxon>
        <taxon>Ktedonobacterales</taxon>
        <taxon>Ktedonobacteraceae</taxon>
        <taxon>Ktedonospora</taxon>
    </lineage>
</organism>
<evidence type="ECO:0000313" key="1">
    <source>
        <dbReference type="EMBL" id="GHO45118.1"/>
    </source>
</evidence>
<reference evidence="1" key="1">
    <citation type="submission" date="2020-10" db="EMBL/GenBank/DDBJ databases">
        <title>Taxonomic study of unclassified bacteria belonging to the class Ktedonobacteria.</title>
        <authorList>
            <person name="Yabe S."/>
            <person name="Wang C.M."/>
            <person name="Zheng Y."/>
            <person name="Sakai Y."/>
            <person name="Cavaletti L."/>
            <person name="Monciardini P."/>
            <person name="Donadio S."/>
        </authorList>
    </citation>
    <scope>NUCLEOTIDE SEQUENCE</scope>
    <source>
        <strain evidence="1">SOSP1-1</strain>
    </source>
</reference>
<dbReference type="EMBL" id="BNJF01000001">
    <property type="protein sequence ID" value="GHO45118.1"/>
    <property type="molecule type" value="Genomic_DNA"/>
</dbReference>
<proteinExistence type="predicted"/>
<keyword evidence="2" id="KW-1185">Reference proteome</keyword>
<evidence type="ECO:0000313" key="2">
    <source>
        <dbReference type="Proteomes" id="UP000612362"/>
    </source>
</evidence>
<comment type="caution">
    <text evidence="1">The sequence shown here is derived from an EMBL/GenBank/DDBJ whole genome shotgun (WGS) entry which is preliminary data.</text>
</comment>
<dbReference type="AlphaFoldDB" id="A0A8J3MSZ3"/>
<name>A0A8J3MSZ3_9CHLR</name>
<dbReference type="Proteomes" id="UP000612362">
    <property type="component" value="Unassembled WGS sequence"/>
</dbReference>
<sequence length="272" mass="29395">MAKLQDLFTQARRARSGSGMGFLGKSRAESKAHAAALVVEFPSVNAGSAEAALKAGADGLLFHWDGKDKEALATLKKELDSARAQQDDTVCGLIIGGNWESLDTDAFTSIKDQGFNYITLPLNAPAHLLAQGPKEVEKVVILPSQSVLSPLRSGDISPYFTIRNLSALDGIAAILLDFDLGDKQLGKLTIEDVLHYSTVRSSVQYPAFIRVNNNLNEADARTLKALTIQGVILTADKSIESTQEQIKSLRTVLEKIHEEKNDSTSLSLPPRP</sequence>
<protein>
    <submittedName>
        <fullName evidence="1">Uncharacterized protein</fullName>
    </submittedName>
</protein>
<gene>
    <name evidence="1" type="ORF">KSX_32810</name>
</gene>
<dbReference type="RefSeq" id="WP_220194468.1">
    <property type="nucleotide sequence ID" value="NZ_BNJF01000001.1"/>
</dbReference>